<dbReference type="Gene3D" id="3.30.420.370">
    <property type="match status" value="1"/>
</dbReference>
<evidence type="ECO:0000256" key="5">
    <source>
        <dbReference type="ARBA" id="ARBA00022519"/>
    </source>
</evidence>
<evidence type="ECO:0000256" key="1">
    <source>
        <dbReference type="ARBA" id="ARBA00004377"/>
    </source>
</evidence>
<keyword evidence="14" id="KW-1185">Reference proteome</keyword>
<evidence type="ECO:0000256" key="7">
    <source>
        <dbReference type="ARBA" id="ARBA00022927"/>
    </source>
</evidence>
<protein>
    <recommendedName>
        <fullName evidence="10">Type II secretion system protein L</fullName>
        <shortName evidence="10">T2SS protein L</shortName>
    </recommendedName>
</protein>
<evidence type="ECO:0000259" key="11">
    <source>
        <dbReference type="Pfam" id="PF05134"/>
    </source>
</evidence>
<dbReference type="Gene3D" id="3.30.1360.100">
    <property type="entry name" value="General secretion pathway protein M, EpsM"/>
    <property type="match status" value="1"/>
</dbReference>
<evidence type="ECO:0000256" key="10">
    <source>
        <dbReference type="PIRNR" id="PIRNR015761"/>
    </source>
</evidence>
<dbReference type="RefSeq" id="WP_274144557.1">
    <property type="nucleotide sequence ID" value="NZ_JAJUBB010000020.1"/>
</dbReference>
<dbReference type="InterPro" id="IPR024230">
    <property type="entry name" value="GspL_cyto_dom"/>
</dbReference>
<feature type="domain" description="GspL cytoplasmic actin-ATPase-like" evidence="11">
    <location>
        <begin position="5"/>
        <end position="235"/>
    </location>
</feature>
<organism evidence="13 14">
    <name type="scientific">Enterovibrio qingdaonensis</name>
    <dbReference type="NCBI Taxonomy" id="2899818"/>
    <lineage>
        <taxon>Bacteria</taxon>
        <taxon>Pseudomonadati</taxon>
        <taxon>Pseudomonadota</taxon>
        <taxon>Gammaproteobacteria</taxon>
        <taxon>Vibrionales</taxon>
        <taxon>Vibrionaceae</taxon>
        <taxon>Enterovibrio</taxon>
    </lineage>
</organism>
<keyword evidence="4" id="KW-1003">Cell membrane</keyword>
<accession>A0ABT5QSC1</accession>
<evidence type="ECO:0000313" key="13">
    <source>
        <dbReference type="EMBL" id="MDD1783588.1"/>
    </source>
</evidence>
<evidence type="ECO:0000259" key="12">
    <source>
        <dbReference type="Pfam" id="PF12693"/>
    </source>
</evidence>
<keyword evidence="5" id="KW-0997">Cell inner membrane</keyword>
<evidence type="ECO:0000256" key="9">
    <source>
        <dbReference type="ARBA" id="ARBA00023136"/>
    </source>
</evidence>
<proteinExistence type="inferred from homology"/>
<dbReference type="NCBIfam" id="TIGR01709">
    <property type="entry name" value="typeII_sec_gspL"/>
    <property type="match status" value="1"/>
</dbReference>
<evidence type="ECO:0000313" key="14">
    <source>
        <dbReference type="Proteomes" id="UP001149821"/>
    </source>
</evidence>
<comment type="caution">
    <text evidence="13">The sequence shown here is derived from an EMBL/GenBank/DDBJ whole genome shotgun (WGS) entry which is preliminary data.</text>
</comment>
<evidence type="ECO:0000256" key="3">
    <source>
        <dbReference type="ARBA" id="ARBA00022448"/>
    </source>
</evidence>
<reference evidence="13" key="1">
    <citation type="submission" date="2021-12" db="EMBL/GenBank/DDBJ databases">
        <title>Enterovibrio ZSDZ35 sp. nov. and Enterovibrio ZSDZ42 sp. nov., isolated from coastal seawater in Qingdao.</title>
        <authorList>
            <person name="Zhang P."/>
        </authorList>
    </citation>
    <scope>NUCLEOTIDE SEQUENCE</scope>
    <source>
        <strain evidence="13">ZSDZ35</strain>
    </source>
</reference>
<feature type="domain" description="GspL periplasmic" evidence="12">
    <location>
        <begin position="240"/>
        <end position="397"/>
    </location>
</feature>
<evidence type="ECO:0000256" key="2">
    <source>
        <dbReference type="ARBA" id="ARBA00005318"/>
    </source>
</evidence>
<evidence type="ECO:0000256" key="8">
    <source>
        <dbReference type="ARBA" id="ARBA00022989"/>
    </source>
</evidence>
<comment type="similarity">
    <text evidence="2 10">Belongs to the GSP L family.</text>
</comment>
<keyword evidence="9" id="KW-0472">Membrane</keyword>
<dbReference type="Gene3D" id="3.30.420.380">
    <property type="match status" value="1"/>
</dbReference>
<keyword evidence="6" id="KW-0812">Transmembrane</keyword>
<dbReference type="Proteomes" id="UP001149821">
    <property type="component" value="Unassembled WGS sequence"/>
</dbReference>
<dbReference type="InterPro" id="IPR043129">
    <property type="entry name" value="ATPase_NBD"/>
</dbReference>
<dbReference type="InterPro" id="IPR025691">
    <property type="entry name" value="GspL_pp_dom"/>
</dbReference>
<comment type="function">
    <text evidence="10">Inner membrane component of the type II secretion system required for the energy-dependent secretion of extracellular factors such as proteases and toxins from the periplasm.</text>
</comment>
<keyword evidence="3 10" id="KW-0813">Transport</keyword>
<dbReference type="PIRSF" id="PIRSF015761">
    <property type="entry name" value="Protein_L"/>
    <property type="match status" value="1"/>
</dbReference>
<dbReference type="Pfam" id="PF05134">
    <property type="entry name" value="T2SSL"/>
    <property type="match status" value="1"/>
</dbReference>
<gene>
    <name evidence="13" type="primary">gspL</name>
    <name evidence="13" type="ORF">LRP49_20645</name>
</gene>
<evidence type="ECO:0000256" key="4">
    <source>
        <dbReference type="ARBA" id="ARBA00022475"/>
    </source>
</evidence>
<dbReference type="CDD" id="cd24017">
    <property type="entry name" value="ASKHA_T2SSL_N"/>
    <property type="match status" value="1"/>
</dbReference>
<keyword evidence="7 10" id="KW-0653">Protein transport</keyword>
<dbReference type="EMBL" id="JAJUBB010000020">
    <property type="protein sequence ID" value="MDD1783588.1"/>
    <property type="molecule type" value="Genomic_DNA"/>
</dbReference>
<name>A0ABT5QSC1_9GAMM</name>
<dbReference type="Pfam" id="PF12693">
    <property type="entry name" value="GspL_C"/>
    <property type="match status" value="1"/>
</dbReference>
<keyword evidence="8" id="KW-1133">Transmembrane helix</keyword>
<comment type="subcellular location">
    <subcellularLocation>
        <location evidence="1">Cell inner membrane</location>
        <topology evidence="1">Single-pass membrane protein</topology>
    </subcellularLocation>
</comment>
<dbReference type="SUPFAM" id="SSF53067">
    <property type="entry name" value="Actin-like ATPase domain"/>
    <property type="match status" value="2"/>
</dbReference>
<dbReference type="InterPro" id="IPR007812">
    <property type="entry name" value="T2SS_protein-GspL"/>
</dbReference>
<evidence type="ECO:0000256" key="6">
    <source>
        <dbReference type="ARBA" id="ARBA00022692"/>
    </source>
</evidence>
<sequence length="399" mass="44271">MSEILTVRLNGDPNEVIPWLVWSASQQEVIASGEAENLLQLADYAKERDVIALADSAAITMMTVTIPSGSERQLDAVLPYLLEDDLAQDVDALHVTLLSKTGNIANVAVIAHSVMQRWMQELSDAGLSVRKCIPDALCLPLQQGISAACLNDRWIMRSSETEGYSIEESWLPMWMRGINDSQDGDDILPVVSYSAMPEDAGDNWECEPAEMIMLLLAQGAQQSRYNLLSGKYKPQNQILKHLRPWRGAAIAAGLLLAVLGGEKVADIYQMEAQAAQIRQQSEARVRALLPQNQRIPTTSYMRRLLENEVGRLSGAGVQTGVMIWLAEIGPLMGRVPTIELDSMRFDQDRGELRLNARGKDFSDFEKLREAFAEEFNTELGQLSRNEQSVTGAFVLKKEP</sequence>